<dbReference type="GO" id="GO:1990429">
    <property type="term" value="C:peroxisomal importomer complex"/>
    <property type="evidence" value="ECO:0007669"/>
    <property type="project" value="TreeGrafter"/>
</dbReference>
<evidence type="ECO:0000256" key="3">
    <source>
        <dbReference type="ARBA" id="ARBA00022448"/>
    </source>
</evidence>
<reference evidence="19" key="1">
    <citation type="submission" date="2022-08" db="EMBL/GenBank/DDBJ databases">
        <authorList>
            <person name="Marques A."/>
        </authorList>
    </citation>
    <scope>NUCLEOTIDE SEQUENCE</scope>
    <source>
        <strain evidence="19">RhyPub2mFocal</strain>
        <tissue evidence="19">Leaves</tissue>
    </source>
</reference>
<dbReference type="Pfam" id="PF23020">
    <property type="entry name" value="PEX14-like_2nd"/>
    <property type="match status" value="1"/>
</dbReference>
<dbReference type="GO" id="GO:0016560">
    <property type="term" value="P:protein import into peroxisome matrix, docking"/>
    <property type="evidence" value="ECO:0007669"/>
    <property type="project" value="UniProtKB-UniRule"/>
</dbReference>
<feature type="compositionally biased region" description="Low complexity" evidence="15">
    <location>
        <begin position="415"/>
        <end position="425"/>
    </location>
</feature>
<evidence type="ECO:0000256" key="8">
    <source>
        <dbReference type="ARBA" id="ARBA00023136"/>
    </source>
</evidence>
<proteinExistence type="inferred from homology"/>
<sequence length="472" mass="51648">MIGMEGQKKVAIGEATNPAPGKPAFMNLYQVREDQVQKAVQFLSHPKVRSYSVIDRQSFLENKGLSKEEIDEAFRRVPVDLPLPPSSFTYARTPVSTQVSQPYPLKAAQPLQAHHPMAPATHPMTAMVPAGVQRRFSWYHIVLATGIIAAGGTGTAIYFKRVALPKIKMWIKKVVSQREDEAGKQEKENSKLAEAAEAAKAATSATALLAKASQDLISSRNENKAYFEAFMRALDVQVKEMKLMGEAIKKLENKQDNKVQEDQFHHSTTRNGPVSNAWGAQPVNMNVIATAVYAKPSAPRLTESLNYESYMEPWETTPPVLDQRPNYTYTQSHLSDNGFDAEIKEPAYTDTSSITPNGTKINTTTESSSKPHELLHQPNAESESDDPKQFPYGSSGNNAGSRQTQKSRWVPPQAPSVARPDAAAAIHPPTKEKSNMVFDEDADGTMVKADDVAPNDGGVGVSDMAEDPSNGV</sequence>
<evidence type="ECO:0000313" key="19">
    <source>
        <dbReference type="EMBL" id="KAJ4760534.1"/>
    </source>
</evidence>
<dbReference type="GO" id="GO:0005778">
    <property type="term" value="C:peroxisomal membrane"/>
    <property type="evidence" value="ECO:0007669"/>
    <property type="project" value="UniProtKB-SubCell"/>
</dbReference>
<feature type="domain" description="Peroxisome membrane anchor protein Pex14p N-terminal" evidence="17">
    <location>
        <begin position="32"/>
        <end position="76"/>
    </location>
</feature>
<accession>A0AAV8CY44</accession>
<evidence type="ECO:0000256" key="9">
    <source>
        <dbReference type="ARBA" id="ARBA00023140"/>
    </source>
</evidence>
<keyword evidence="6 16" id="KW-1133">Transmembrane helix</keyword>
<feature type="compositionally biased region" description="Polar residues" evidence="15">
    <location>
        <begin position="349"/>
        <end position="368"/>
    </location>
</feature>
<dbReference type="Gene3D" id="1.10.10.10">
    <property type="entry name" value="Winged helix-like DNA-binding domain superfamily/Winged helix DNA-binding domain"/>
    <property type="match status" value="1"/>
</dbReference>
<evidence type="ECO:0000313" key="20">
    <source>
        <dbReference type="Proteomes" id="UP001140206"/>
    </source>
</evidence>
<dbReference type="InterPro" id="IPR054154">
    <property type="entry name" value="PEX14-like_M_plants"/>
</dbReference>
<dbReference type="InterPro" id="IPR025655">
    <property type="entry name" value="PEX14"/>
</dbReference>
<dbReference type="InterPro" id="IPR006785">
    <property type="entry name" value="Pex14_N"/>
</dbReference>
<dbReference type="PANTHER" id="PTHR23058">
    <property type="entry name" value="PEROXISOMAL MEMBRANE PROTEIN PEX14"/>
    <property type="match status" value="1"/>
</dbReference>
<keyword evidence="3 14" id="KW-0813">Transport</keyword>
<dbReference type="AlphaFoldDB" id="A0AAV8CY44"/>
<evidence type="ECO:0000256" key="4">
    <source>
        <dbReference type="ARBA" id="ARBA00022692"/>
    </source>
</evidence>
<evidence type="ECO:0000256" key="11">
    <source>
        <dbReference type="ARBA" id="ARBA00029691"/>
    </source>
</evidence>
<dbReference type="InterPro" id="IPR036388">
    <property type="entry name" value="WH-like_DNA-bd_sf"/>
</dbReference>
<keyword evidence="9 14" id="KW-0576">Peroxisome</keyword>
<comment type="subcellular location">
    <subcellularLocation>
        <location evidence="1">Peroxisome membrane</location>
        <topology evidence="1">Single-pass membrane protein</topology>
    </subcellularLocation>
</comment>
<feature type="compositionally biased region" description="Polar residues" evidence="15">
    <location>
        <begin position="325"/>
        <end position="335"/>
    </location>
</feature>
<comment type="similarity">
    <text evidence="2 14">Belongs to the peroxin-14 family.</text>
</comment>
<feature type="transmembrane region" description="Helical" evidence="16">
    <location>
        <begin position="138"/>
        <end position="159"/>
    </location>
</feature>
<evidence type="ECO:0000256" key="16">
    <source>
        <dbReference type="SAM" id="Phobius"/>
    </source>
</evidence>
<keyword evidence="4 16" id="KW-0812">Transmembrane</keyword>
<evidence type="ECO:0000256" key="14">
    <source>
        <dbReference type="RuleBase" id="RU367032"/>
    </source>
</evidence>
<evidence type="ECO:0000256" key="15">
    <source>
        <dbReference type="SAM" id="MobiDB-lite"/>
    </source>
</evidence>
<protein>
    <recommendedName>
        <fullName evidence="10 14">Peroxisomal membrane protein PEX14</fullName>
    </recommendedName>
    <alternativeName>
        <fullName evidence="11 14">Peroxin-14</fullName>
    </alternativeName>
</protein>
<evidence type="ECO:0000256" key="5">
    <source>
        <dbReference type="ARBA" id="ARBA00022927"/>
    </source>
</evidence>
<organism evidence="19 20">
    <name type="scientific">Rhynchospora pubera</name>
    <dbReference type="NCBI Taxonomy" id="906938"/>
    <lineage>
        <taxon>Eukaryota</taxon>
        <taxon>Viridiplantae</taxon>
        <taxon>Streptophyta</taxon>
        <taxon>Embryophyta</taxon>
        <taxon>Tracheophyta</taxon>
        <taxon>Spermatophyta</taxon>
        <taxon>Magnoliopsida</taxon>
        <taxon>Liliopsida</taxon>
        <taxon>Poales</taxon>
        <taxon>Cyperaceae</taxon>
        <taxon>Cyperoideae</taxon>
        <taxon>Rhynchosporeae</taxon>
        <taxon>Rhynchospora</taxon>
    </lineage>
</organism>
<feature type="region of interest" description="Disordered" evidence="15">
    <location>
        <begin position="255"/>
        <end position="277"/>
    </location>
</feature>
<dbReference type="GO" id="GO:0005102">
    <property type="term" value="F:signaling receptor binding"/>
    <property type="evidence" value="ECO:0007669"/>
    <property type="project" value="TreeGrafter"/>
</dbReference>
<keyword evidence="5 14" id="KW-0653">Protein transport</keyword>
<evidence type="ECO:0000256" key="2">
    <source>
        <dbReference type="ARBA" id="ARBA00005443"/>
    </source>
</evidence>
<feature type="compositionally biased region" description="Basic and acidic residues" evidence="15">
    <location>
        <begin position="255"/>
        <end position="265"/>
    </location>
</feature>
<comment type="subunit">
    <text evidence="13">Interacts with PEX13; forming the PEX13-PEX14 docking complex. Interacts with PEX5 (via WxxxF/Y motifs).</text>
</comment>
<gene>
    <name evidence="19" type="ORF">LUZ62_070909</name>
</gene>
<evidence type="ECO:0000256" key="1">
    <source>
        <dbReference type="ARBA" id="ARBA00004549"/>
    </source>
</evidence>
<dbReference type="Pfam" id="PF04695">
    <property type="entry name" value="Pex14_N"/>
    <property type="match status" value="1"/>
</dbReference>
<evidence type="ECO:0000259" key="17">
    <source>
        <dbReference type="Pfam" id="PF04695"/>
    </source>
</evidence>
<evidence type="ECO:0000256" key="10">
    <source>
        <dbReference type="ARBA" id="ARBA00029502"/>
    </source>
</evidence>
<keyword evidence="7" id="KW-0811">Translocation</keyword>
<comment type="caution">
    <text evidence="19">The sequence shown here is derived from an EMBL/GenBank/DDBJ whole genome shotgun (WGS) entry which is preliminary data.</text>
</comment>
<evidence type="ECO:0000256" key="7">
    <source>
        <dbReference type="ARBA" id="ARBA00023010"/>
    </source>
</evidence>
<evidence type="ECO:0000256" key="12">
    <source>
        <dbReference type="ARBA" id="ARBA00053920"/>
    </source>
</evidence>
<evidence type="ECO:0000256" key="13">
    <source>
        <dbReference type="ARBA" id="ARBA00064754"/>
    </source>
</evidence>
<evidence type="ECO:0000259" key="18">
    <source>
        <dbReference type="Pfam" id="PF23020"/>
    </source>
</evidence>
<feature type="compositionally biased region" description="Polar residues" evidence="15">
    <location>
        <begin position="392"/>
        <end position="407"/>
    </location>
</feature>
<evidence type="ECO:0000256" key="6">
    <source>
        <dbReference type="ARBA" id="ARBA00022989"/>
    </source>
</evidence>
<keyword evidence="8 14" id="KW-0472">Membrane</keyword>
<dbReference type="FunFam" id="1.10.10.10:FF:000217">
    <property type="entry name" value="Peroxisomal membrane protein PEX14"/>
    <property type="match status" value="1"/>
</dbReference>
<name>A0AAV8CY44_9POAL</name>
<dbReference type="Proteomes" id="UP001140206">
    <property type="component" value="Chromosome 4"/>
</dbReference>
<comment type="function">
    <text evidence="12 14">Component of the PEX13-PEX14 docking complex, a translocon channel that specifically mediates the import of peroxisomal cargo proteins bound to PEX5 receptor. The PEX13-PEX14 docking complex forms a large import pore which can be opened to a diameter of about 9 nm. Mechanistically, PEX5 receptor along with cargo proteins associates with the PEX14 subunit of the PEX13-PEX14 docking complex in the cytosol, leading to the insertion of the receptor into the organelle membrane with the concomitant translocation of the cargo into the peroxisome matrix.</text>
</comment>
<keyword evidence="20" id="KW-1185">Reference proteome</keyword>
<dbReference type="PANTHER" id="PTHR23058:SF0">
    <property type="entry name" value="PEROXISOMAL MEMBRANE PROTEIN PEX14"/>
    <property type="match status" value="1"/>
</dbReference>
<feature type="region of interest" description="Disordered" evidence="15">
    <location>
        <begin position="316"/>
        <end position="472"/>
    </location>
</feature>
<dbReference type="EMBL" id="JAMFTS010000004">
    <property type="protein sequence ID" value="KAJ4760534.1"/>
    <property type="molecule type" value="Genomic_DNA"/>
</dbReference>
<feature type="domain" description="Peroxisomal membrane protein PEX14 central plants" evidence="18">
    <location>
        <begin position="135"/>
        <end position="252"/>
    </location>
</feature>